<dbReference type="STRING" id="55802.TBCH5v1_2706"/>
<name>A0A0S1XFT6_THEBA</name>
<dbReference type="RefSeq" id="WP_056934938.1">
    <property type="nucleotide sequence ID" value="NZ_CP013050.1"/>
</dbReference>
<keyword evidence="1" id="KW-0175">Coiled coil</keyword>
<proteinExistence type="predicted"/>
<dbReference type="PATRIC" id="fig|55802.8.peg.2692"/>
<dbReference type="GeneID" id="26137911"/>
<evidence type="ECO:0000313" key="2">
    <source>
        <dbReference type="EMBL" id="ALM76594.1"/>
    </source>
</evidence>
<evidence type="ECO:0000256" key="1">
    <source>
        <dbReference type="SAM" id="Coils"/>
    </source>
</evidence>
<dbReference type="Proteomes" id="UP000066042">
    <property type="component" value="Chromosome"/>
</dbReference>
<dbReference type="AlphaFoldDB" id="A0A0S1XFT6"/>
<organism evidence="2 3">
    <name type="scientific">Thermococcus barophilus</name>
    <dbReference type="NCBI Taxonomy" id="55802"/>
    <lineage>
        <taxon>Archaea</taxon>
        <taxon>Methanobacteriati</taxon>
        <taxon>Methanobacteriota</taxon>
        <taxon>Thermococci</taxon>
        <taxon>Thermococcales</taxon>
        <taxon>Thermococcaceae</taxon>
        <taxon>Thermococcus</taxon>
    </lineage>
</organism>
<accession>A0A0S1XFT6</accession>
<dbReference type="EMBL" id="CP013050">
    <property type="protein sequence ID" value="ALM76594.1"/>
    <property type="molecule type" value="Genomic_DNA"/>
</dbReference>
<reference evidence="2 3" key="1">
    <citation type="journal article" date="2016" name="Genome Announc.">
        <title>Complete genome sequence of the hyperthermophilic and piezophilic archaeon Thermococcus barophilus Ch5, capable of growth at the expense of hydrogenogenesis from carbon monoxide and formate.</title>
        <authorList>
            <person name="Oger P."/>
            <person name="Sokolova T.G."/>
            <person name="Kozhevnikova D.A."/>
            <person name="Taranov E.A."/>
            <person name="Vannier P."/>
            <person name="Lee H.S."/>
            <person name="Kwon K.K."/>
            <person name="Kang S.G."/>
            <person name="Lee J.H."/>
            <person name="Bonch-Osmolovskaya E.A."/>
            <person name="Lebedinsky A.V."/>
        </authorList>
    </citation>
    <scope>NUCLEOTIDE SEQUENCE [LARGE SCALE GENOMIC DNA]</scope>
    <source>
        <strain evidence="3">Ch5</strain>
    </source>
</reference>
<protein>
    <submittedName>
        <fullName evidence="2">Uncharacterized protein</fullName>
    </submittedName>
</protein>
<sequence>MQKWVVLGIVVLLVFSSFGFVFAQESFQEVKDLQVKTEKCKSCSCQGFDVDKALSEVNAKIENLTKVINQKEAELQKLYAELNKTKSVETLEKIVKLEREVQGLKIFLATYQADKEKLIFFKKYTRKTPYGLQILYYQLPKESEILKEYIKKVHPVRKDVDLEWFQGYYLQAKELIMYKRLLADVEIKRKLEELKKSNQSNLNDEDIQYILKRLDKMKALQEKLNTRIVDSAILDEYLKLKILGKQQVIKSQIITPLSIPTNYGGLPIGYSCGSCITPKPILSYDQGIPGEHTLGYATFYNLQPIGVWVGMYLSSTPDEDYYWGMYCTEYFPSTNSLSTIKAIYWERAVNYAYDISPEFGEDFENGGSIQIKFFYDGTAYNYFSTPNGYQVANLIYQYNCNKNGCYKSRILKALPSNPQYHPTPYSTYLYIYVRVLACCNGGLVGSSCKWANRHCSSCFAPDESKSQNFPYEG</sequence>
<gene>
    <name evidence="2" type="ORF">TBCH5v1_2706</name>
</gene>
<feature type="coiled-coil region" evidence="1">
    <location>
        <begin position="54"/>
        <end position="88"/>
    </location>
</feature>
<evidence type="ECO:0000313" key="3">
    <source>
        <dbReference type="Proteomes" id="UP000066042"/>
    </source>
</evidence>